<dbReference type="InterPro" id="IPR046537">
    <property type="entry name" value="DUF6602"/>
</dbReference>
<feature type="domain" description="DUF6602" evidence="1">
    <location>
        <begin position="27"/>
        <end position="127"/>
    </location>
</feature>
<gene>
    <name evidence="3" type="ORF">C7Y72_11685</name>
</gene>
<name>A0A2T4UM26_9ACTN</name>
<proteinExistence type="predicted"/>
<organism evidence="3 4">
    <name type="scientific">Paraconexibacter algicola</name>
    <dbReference type="NCBI Taxonomy" id="2133960"/>
    <lineage>
        <taxon>Bacteria</taxon>
        <taxon>Bacillati</taxon>
        <taxon>Actinomycetota</taxon>
        <taxon>Thermoleophilia</taxon>
        <taxon>Solirubrobacterales</taxon>
        <taxon>Paraconexibacteraceae</taxon>
        <taxon>Paraconexibacter</taxon>
    </lineage>
</organism>
<protein>
    <recommendedName>
        <fullName evidence="5">Tetratricopeptide repeat protein</fullName>
    </recommendedName>
</protein>
<dbReference type="Pfam" id="PF20247">
    <property type="entry name" value="DUF6602"/>
    <property type="match status" value="1"/>
</dbReference>
<evidence type="ECO:0000313" key="3">
    <source>
        <dbReference type="EMBL" id="PTL60251.1"/>
    </source>
</evidence>
<keyword evidence="4" id="KW-1185">Reference proteome</keyword>
<feature type="domain" description="PIN" evidence="2">
    <location>
        <begin position="967"/>
        <end position="1108"/>
    </location>
</feature>
<evidence type="ECO:0000313" key="4">
    <source>
        <dbReference type="Proteomes" id="UP000240739"/>
    </source>
</evidence>
<dbReference type="InterPro" id="IPR048987">
    <property type="entry name" value="PIN-TPR-GreABC"/>
</dbReference>
<dbReference type="EMBL" id="PYYB01000001">
    <property type="protein sequence ID" value="PTL60251.1"/>
    <property type="molecule type" value="Genomic_DNA"/>
</dbReference>
<sequence>MASRERILESFRADQRALAAQAEIHASSSEHGPSIGSAREELVRGRLMQYMPAYGYVRGEITAPDLGPSREWDVIVYDSTVGLNLTGDSQPGIVGIEAVLAVVSVKSNLNTAAIEECAEAAAELRAMHVGQAGERPIPAVFAFGFKGLTAANLSKAAEDACAVHGPPGAINGLLVLGSACVTALGPVECHDEGQDAWARWLATVQDTLQVAPRSPVRLSSYFYATGQAEEPRTTAKSFAGNDDPDGAVEPDGPVLDIASDLLRIDERASASLSTSLQLRRIVDELSTDDPEGATTLSRAIADDARSLEAIAEQAVGLRLEAAARMLLVLERVSPAVQALNRRIDEPDAPRVELLGLIADHDPSDEAEERLHAAARAQPTNSGYAIREALRLEAPDSQLEALRCITASSDRQRALLVAGMASALSALGRDADGIADVRAALALRWSPLLAERLAIMLLRREESAASPDAAAYVEAADLLSQVAVESLATEQPGMALQIDSRLLGVLQRLGRPELVPELAEWWLVSGIDTLPTDARTTMALALLDCDELALARRFAPARAPASPASRLLMARVALAEGRIEAAVETLDALLADESLEARLRSEVAHARLIASSDFDAEWNESAAELLDDRKLYAAALHAAHLSRRDRIGDAEMVLLPYSDTVNGKRALIDLLAEQQQWEKVLSLVESLGTDPPKVELFRKAVALHEIGRITEAEELWTELLNDEKLSYFRREQAAFRAASSLAERQQWGALAEFATRWHAVLPASPKAPWAAADALARVGDPVAALSILDAASLEPGSDNERLLVAQLASQSLSLPEALQRIADLSDEIDRRDERLEAMLITVSAGEAKDDLPPELEARVRLTFTDFSERFPESEIIQAEPIDDGSDWIRRLEAQAKHRHLFARRIQEQIWRGQASLSLLCLLGRTPLEVWLFSNVLPLTYPVDAENRDERKAADAAIAGAASWDLSTLAVHTLLGADLRELMASSLPGSTIARAAAADFPRARHGLASLDPDRSPGSFTFDSDGQSLQIVENNLDVLNGMRDRLDSAESSLARLVVRDPDASGEQDLERALRDTDLDPSASTWLGAIAVAQQANLPFFSDDRYLRRFARQLGVPTFGTVGLLAALEARGAISQAQLDAALWDLRSGGGRYLSVSANDLTARVRADGFELTRATATTVLAPEGWAVEPAVLLAAWHAALAASYVERPDTLDDLVHSVLRASAVGRGTDLSSCATLLVLATLASPAPLAAGYLTSLFRSLRRHTGSGPDPIDLAMAEVTQRARATSSGPLPVWHAFSRLPISEQLRLVGDDPLAPGWKPQVG</sequence>
<evidence type="ECO:0000259" key="1">
    <source>
        <dbReference type="Pfam" id="PF20247"/>
    </source>
</evidence>
<reference evidence="3 4" key="1">
    <citation type="submission" date="2018-03" db="EMBL/GenBank/DDBJ databases">
        <title>Aquarubrobacter algicola gen. nov., sp. nov., a novel actinobacterium isolated from shallow eutrophic lake during the end of cyanobacterial harmful algal blooms.</title>
        <authorList>
            <person name="Chun S.J."/>
        </authorList>
    </citation>
    <scope>NUCLEOTIDE SEQUENCE [LARGE SCALE GENOMIC DNA]</scope>
    <source>
        <strain evidence="3 4">Seoho-28</strain>
    </source>
</reference>
<evidence type="ECO:0000259" key="2">
    <source>
        <dbReference type="Pfam" id="PF20698"/>
    </source>
</evidence>
<accession>A0A2T4UM26</accession>
<dbReference type="Pfam" id="PF20698">
    <property type="entry name" value="PIN-TPR-GreABC"/>
    <property type="match status" value="1"/>
</dbReference>
<comment type="caution">
    <text evidence="3">The sequence shown here is derived from an EMBL/GenBank/DDBJ whole genome shotgun (WGS) entry which is preliminary data.</text>
</comment>
<evidence type="ECO:0008006" key="5">
    <source>
        <dbReference type="Google" id="ProtNLM"/>
    </source>
</evidence>
<dbReference type="Proteomes" id="UP000240739">
    <property type="component" value="Unassembled WGS sequence"/>
</dbReference>